<evidence type="ECO:0000256" key="1">
    <source>
        <dbReference type="SAM" id="Phobius"/>
    </source>
</evidence>
<organism evidence="2 3">
    <name type="scientific">Flavobacterium nackdongense</name>
    <dbReference type="NCBI Taxonomy" id="2547394"/>
    <lineage>
        <taxon>Bacteria</taxon>
        <taxon>Pseudomonadati</taxon>
        <taxon>Bacteroidota</taxon>
        <taxon>Flavobacteriia</taxon>
        <taxon>Flavobacteriales</taxon>
        <taxon>Flavobacteriaceae</taxon>
        <taxon>Flavobacterium</taxon>
    </lineage>
</organism>
<dbReference type="KEGG" id="fnk:E1750_06220"/>
<keyword evidence="3" id="KW-1185">Reference proteome</keyword>
<dbReference type="Proteomes" id="UP000291124">
    <property type="component" value="Chromosome"/>
</dbReference>
<keyword evidence="1" id="KW-0812">Transmembrane</keyword>
<dbReference type="RefSeq" id="WP_133275947.1">
    <property type="nucleotide sequence ID" value="NZ_CP037933.1"/>
</dbReference>
<protein>
    <submittedName>
        <fullName evidence="2">Uncharacterized protein</fullName>
    </submittedName>
</protein>
<accession>A0A4P6YDF7</accession>
<gene>
    <name evidence="2" type="ORF">E1750_06220</name>
</gene>
<name>A0A4P6YDF7_9FLAO</name>
<dbReference type="AlphaFoldDB" id="A0A4P6YDF7"/>
<dbReference type="EMBL" id="CP037933">
    <property type="protein sequence ID" value="QBN18420.1"/>
    <property type="molecule type" value="Genomic_DNA"/>
</dbReference>
<feature type="transmembrane region" description="Helical" evidence="1">
    <location>
        <begin position="12"/>
        <end position="31"/>
    </location>
</feature>
<reference evidence="3" key="1">
    <citation type="submission" date="2019-03" db="EMBL/GenBank/DDBJ databases">
        <title>Flavobacterium sp.</title>
        <authorList>
            <person name="Kim H."/>
        </authorList>
    </citation>
    <scope>NUCLEOTIDE SEQUENCE [LARGE SCALE GENOMIC DNA]</scope>
    <source>
        <strain evidence="3">GS13</strain>
    </source>
</reference>
<keyword evidence="1" id="KW-1133">Transmembrane helix</keyword>
<sequence>MKLINKSIKIIYYSIFTIILVFVIVSVASYLNVYLRYGEVPSSIDFTQEFVDSGKQFNIFPEKAGTIIMLAYLFTIAISFGFVPLLFILNFFNNNINLYKKLALILITINIFVYIQFCCFSYMNWYFGYVLD</sequence>
<evidence type="ECO:0000313" key="3">
    <source>
        <dbReference type="Proteomes" id="UP000291124"/>
    </source>
</evidence>
<keyword evidence="1" id="KW-0472">Membrane</keyword>
<feature type="transmembrane region" description="Helical" evidence="1">
    <location>
        <begin position="104"/>
        <end position="127"/>
    </location>
</feature>
<feature type="transmembrane region" description="Helical" evidence="1">
    <location>
        <begin position="67"/>
        <end position="92"/>
    </location>
</feature>
<proteinExistence type="predicted"/>
<evidence type="ECO:0000313" key="2">
    <source>
        <dbReference type="EMBL" id="QBN18420.1"/>
    </source>
</evidence>